<feature type="transmembrane region" description="Helical" evidence="3">
    <location>
        <begin position="155"/>
        <end position="174"/>
    </location>
</feature>
<dbReference type="InterPro" id="IPR037185">
    <property type="entry name" value="EmrE-like"/>
</dbReference>
<comment type="caution">
    <text evidence="5">The sequence shown here is derived from an EMBL/GenBank/DDBJ whole genome shotgun (WGS) entry which is preliminary data.</text>
</comment>
<dbReference type="PANTHER" id="PTHR12715:SF4">
    <property type="entry name" value="EAMA DOMAIN-CONTAINING PROTEIN"/>
    <property type="match status" value="1"/>
</dbReference>
<feature type="transmembrane region" description="Helical" evidence="3">
    <location>
        <begin position="273"/>
        <end position="289"/>
    </location>
</feature>
<feature type="domain" description="EamA" evidence="4">
    <location>
        <begin position="14"/>
        <end position="146"/>
    </location>
</feature>
<evidence type="ECO:0000256" key="1">
    <source>
        <dbReference type="ARBA" id="ARBA00007362"/>
    </source>
</evidence>
<evidence type="ECO:0000313" key="5">
    <source>
        <dbReference type="EMBL" id="GLY66481.1"/>
    </source>
</evidence>
<name>A0A9W6R0Q1_9PSEU</name>
<protein>
    <submittedName>
        <fullName evidence="5">Membrane protein</fullName>
    </submittedName>
</protein>
<dbReference type="EMBL" id="BSTI01000006">
    <property type="protein sequence ID" value="GLY66481.1"/>
    <property type="molecule type" value="Genomic_DNA"/>
</dbReference>
<dbReference type="AlphaFoldDB" id="A0A9W6R0Q1"/>
<dbReference type="GO" id="GO:0016020">
    <property type="term" value="C:membrane"/>
    <property type="evidence" value="ECO:0007669"/>
    <property type="project" value="InterPro"/>
</dbReference>
<keyword evidence="3" id="KW-0812">Transmembrane</keyword>
<evidence type="ECO:0000259" key="4">
    <source>
        <dbReference type="Pfam" id="PF00892"/>
    </source>
</evidence>
<reference evidence="5" key="1">
    <citation type="submission" date="2023-03" db="EMBL/GenBank/DDBJ databases">
        <title>Amycolatopsis taiwanensis NBRC 103393.</title>
        <authorList>
            <person name="Ichikawa N."/>
            <person name="Sato H."/>
            <person name="Tonouchi N."/>
        </authorList>
    </citation>
    <scope>NUCLEOTIDE SEQUENCE</scope>
    <source>
        <strain evidence="5">NBRC 103393</strain>
    </source>
</reference>
<feature type="transmembrane region" description="Helical" evidence="3">
    <location>
        <begin position="43"/>
        <end position="61"/>
    </location>
</feature>
<dbReference type="InterPro" id="IPR052756">
    <property type="entry name" value="Alkyne_AA_exporter"/>
</dbReference>
<keyword evidence="3" id="KW-0472">Membrane</keyword>
<dbReference type="InterPro" id="IPR000620">
    <property type="entry name" value="EamA_dom"/>
</dbReference>
<feature type="transmembrane region" description="Helical" evidence="3">
    <location>
        <begin position="130"/>
        <end position="149"/>
    </location>
</feature>
<dbReference type="Proteomes" id="UP001165136">
    <property type="component" value="Unassembled WGS sequence"/>
</dbReference>
<evidence type="ECO:0000256" key="3">
    <source>
        <dbReference type="SAM" id="Phobius"/>
    </source>
</evidence>
<keyword evidence="3" id="KW-1133">Transmembrane helix</keyword>
<feature type="transmembrane region" description="Helical" evidence="3">
    <location>
        <begin position="73"/>
        <end position="95"/>
    </location>
</feature>
<evidence type="ECO:0000256" key="2">
    <source>
        <dbReference type="SAM" id="MobiDB-lite"/>
    </source>
</evidence>
<feature type="transmembrane region" description="Helical" evidence="3">
    <location>
        <begin position="186"/>
        <end position="203"/>
    </location>
</feature>
<dbReference type="Pfam" id="PF00892">
    <property type="entry name" value="EamA"/>
    <property type="match status" value="2"/>
</dbReference>
<feature type="domain" description="EamA" evidence="4">
    <location>
        <begin position="156"/>
        <end position="289"/>
    </location>
</feature>
<feature type="region of interest" description="Disordered" evidence="2">
    <location>
        <begin position="306"/>
        <end position="330"/>
    </location>
</feature>
<proteinExistence type="inferred from homology"/>
<feature type="transmembrane region" description="Helical" evidence="3">
    <location>
        <begin position="218"/>
        <end position="238"/>
    </location>
</feature>
<dbReference type="RefSeq" id="WP_285487271.1">
    <property type="nucleotide sequence ID" value="NZ_BSTI01000006.1"/>
</dbReference>
<feature type="transmembrane region" description="Helical" evidence="3">
    <location>
        <begin position="250"/>
        <end position="267"/>
    </location>
</feature>
<dbReference type="SUPFAM" id="SSF103481">
    <property type="entry name" value="Multidrug resistance efflux transporter EmrE"/>
    <property type="match status" value="2"/>
</dbReference>
<sequence>MSEELTTRASGKTVAAVVIAVLAWASAFVVIRDVGHAISPAPMTLLRLAVAGVALTVPVVARHRGAVRLSRKSLLLVVIYAVVWLVAYTIAINAAEQHVDAGTTALLVNIAPLLVAFGAGMFLGEGYPRALIGGGVVALAGVAIISLGGVAHRDWIGVVLSVAAAVLYAGGVLVQKVALRSINEFVVIWLGCLIGTVVLLPWAPQLAGELAAASPGEITGAVYLGLCPTALGFTAWAYALRRMNAGRLTVTTYAIPAVSVLISWLALDEIPTVFGLVGGVICLIGIAISRRTPAAGTRTGRVLFGRRRGRRRETSPQPCTGMAAGGGRRG</sequence>
<dbReference type="PANTHER" id="PTHR12715">
    <property type="entry name" value="TRANSPORTER, DRUG/METABOLITE EXPORTER FAMILY"/>
    <property type="match status" value="1"/>
</dbReference>
<keyword evidence="6" id="KW-1185">Reference proteome</keyword>
<evidence type="ECO:0000313" key="6">
    <source>
        <dbReference type="Proteomes" id="UP001165136"/>
    </source>
</evidence>
<gene>
    <name evidence="5" type="ORF">Atai01_31000</name>
</gene>
<feature type="transmembrane region" description="Helical" evidence="3">
    <location>
        <begin position="12"/>
        <end position="31"/>
    </location>
</feature>
<organism evidence="5 6">
    <name type="scientific">Amycolatopsis taiwanensis</name>
    <dbReference type="NCBI Taxonomy" id="342230"/>
    <lineage>
        <taxon>Bacteria</taxon>
        <taxon>Bacillati</taxon>
        <taxon>Actinomycetota</taxon>
        <taxon>Actinomycetes</taxon>
        <taxon>Pseudonocardiales</taxon>
        <taxon>Pseudonocardiaceae</taxon>
        <taxon>Amycolatopsis</taxon>
    </lineage>
</organism>
<feature type="transmembrane region" description="Helical" evidence="3">
    <location>
        <begin position="101"/>
        <end position="123"/>
    </location>
</feature>
<accession>A0A9W6R0Q1</accession>
<comment type="similarity">
    <text evidence="1">Belongs to the EamA transporter family.</text>
</comment>